<accession>A0A9W4SLG0</accession>
<sequence length="125" mass="14068">PNADDDDLYEDPLLIIEWNAAGLSHRSNLNTANTLNSLVSLIRSRKGCAPFPPIEVGTPSDSVFSFVKTRFFCKPKLTNSVSHLVTSASNWWRHSDGNQDVARMYVVKCPKKGEFDIDEYTMVFN</sequence>
<keyword evidence="2" id="KW-1185">Reference proteome</keyword>
<organism evidence="1 2">
    <name type="scientific">Funneliformis geosporum</name>
    <dbReference type="NCBI Taxonomy" id="1117311"/>
    <lineage>
        <taxon>Eukaryota</taxon>
        <taxon>Fungi</taxon>
        <taxon>Fungi incertae sedis</taxon>
        <taxon>Mucoromycota</taxon>
        <taxon>Glomeromycotina</taxon>
        <taxon>Glomeromycetes</taxon>
        <taxon>Glomerales</taxon>
        <taxon>Glomeraceae</taxon>
        <taxon>Funneliformis</taxon>
    </lineage>
</organism>
<dbReference type="Proteomes" id="UP001153678">
    <property type="component" value="Unassembled WGS sequence"/>
</dbReference>
<feature type="non-terminal residue" evidence="1">
    <location>
        <position position="1"/>
    </location>
</feature>
<comment type="caution">
    <text evidence="1">The sequence shown here is derived from an EMBL/GenBank/DDBJ whole genome shotgun (WGS) entry which is preliminary data.</text>
</comment>
<reference evidence="1" key="1">
    <citation type="submission" date="2022-08" db="EMBL/GenBank/DDBJ databases">
        <authorList>
            <person name="Kallberg Y."/>
            <person name="Tangrot J."/>
            <person name="Rosling A."/>
        </authorList>
    </citation>
    <scope>NUCLEOTIDE SEQUENCE</scope>
    <source>
        <strain evidence="1">Wild A</strain>
    </source>
</reference>
<name>A0A9W4SLG0_9GLOM</name>
<dbReference type="OrthoDB" id="2384231at2759"/>
<protein>
    <submittedName>
        <fullName evidence="1">6131_t:CDS:1</fullName>
    </submittedName>
</protein>
<evidence type="ECO:0000313" key="2">
    <source>
        <dbReference type="Proteomes" id="UP001153678"/>
    </source>
</evidence>
<proteinExistence type="predicted"/>
<gene>
    <name evidence="1" type="ORF">FWILDA_LOCUS5672</name>
</gene>
<dbReference type="EMBL" id="CAMKVN010000963">
    <property type="protein sequence ID" value="CAI2172622.1"/>
    <property type="molecule type" value="Genomic_DNA"/>
</dbReference>
<evidence type="ECO:0000313" key="1">
    <source>
        <dbReference type="EMBL" id="CAI2172622.1"/>
    </source>
</evidence>
<dbReference type="AlphaFoldDB" id="A0A9W4SLG0"/>